<protein>
    <recommendedName>
        <fullName evidence="3">DUF7137 domain-containing protein</fullName>
    </recommendedName>
</protein>
<evidence type="ECO:0000313" key="5">
    <source>
        <dbReference type="Proteomes" id="UP001479436"/>
    </source>
</evidence>
<keyword evidence="5" id="KW-1185">Reference proteome</keyword>
<evidence type="ECO:0000313" key="4">
    <source>
        <dbReference type="EMBL" id="KAK9721489.1"/>
    </source>
</evidence>
<feature type="domain" description="DUF7137" evidence="3">
    <location>
        <begin position="84"/>
        <end position="200"/>
    </location>
</feature>
<gene>
    <name evidence="4" type="ORF">K7432_003370</name>
</gene>
<evidence type="ECO:0000256" key="2">
    <source>
        <dbReference type="SAM" id="SignalP"/>
    </source>
</evidence>
<feature type="region of interest" description="Disordered" evidence="1">
    <location>
        <begin position="31"/>
        <end position="79"/>
    </location>
</feature>
<keyword evidence="2" id="KW-0732">Signal</keyword>
<reference evidence="4 5" key="1">
    <citation type="submission" date="2023-04" db="EMBL/GenBank/DDBJ databases">
        <title>Genome of Basidiobolus ranarum AG-B5.</title>
        <authorList>
            <person name="Stajich J.E."/>
            <person name="Carter-House D."/>
            <person name="Gryganskyi A."/>
        </authorList>
    </citation>
    <scope>NUCLEOTIDE SEQUENCE [LARGE SCALE GENOMIC DNA]</scope>
    <source>
        <strain evidence="4 5">AG-B5</strain>
    </source>
</reference>
<name>A0ABR2W6A9_9FUNG</name>
<dbReference type="Pfam" id="PF23585">
    <property type="entry name" value="DUF7137"/>
    <property type="match status" value="1"/>
</dbReference>
<feature type="signal peptide" evidence="2">
    <location>
        <begin position="1"/>
        <end position="17"/>
    </location>
</feature>
<dbReference type="EMBL" id="JASJQH010006978">
    <property type="protein sequence ID" value="KAK9721489.1"/>
    <property type="molecule type" value="Genomic_DNA"/>
</dbReference>
<feature type="chain" id="PRO_5045359921" description="DUF7137 domain-containing protein" evidence="2">
    <location>
        <begin position="18"/>
        <end position="235"/>
    </location>
</feature>
<evidence type="ECO:0000259" key="3">
    <source>
        <dbReference type="Pfam" id="PF23585"/>
    </source>
</evidence>
<dbReference type="PANTHER" id="PTHR42028">
    <property type="entry name" value="CHROMOSOME 1, WHOLE GENOME SHOTGUN SEQUENCE"/>
    <property type="match status" value="1"/>
</dbReference>
<dbReference type="PANTHER" id="PTHR42028:SF1">
    <property type="entry name" value="YALI0E30657P"/>
    <property type="match status" value="1"/>
</dbReference>
<sequence length="235" mass="25274">MRLFSLTILICVSSILGQNASNNSTLTSTIGNDTSSTQSTSSNSTNSTISSPNSTNSTNTGSNNTNSTDNSSNNSTADIPANYPSGRLDLIKPANEYNSLVLFGIGSNVSFAWKYGTYLRILPEYLIFDIKVPGDQSYYTIGSNITNTTEWVWDTSSFNQTKLTQGKGYTLFISNQNGPTASPEPGQLAPFSLSFNMYNPVNGPICATCLSSAISHHVNHIALGLAMLVMQMLLY</sequence>
<dbReference type="InterPro" id="IPR055561">
    <property type="entry name" value="DUF7137"/>
</dbReference>
<dbReference type="Proteomes" id="UP001479436">
    <property type="component" value="Unassembled WGS sequence"/>
</dbReference>
<accession>A0ABR2W6A9</accession>
<evidence type="ECO:0000256" key="1">
    <source>
        <dbReference type="SAM" id="MobiDB-lite"/>
    </source>
</evidence>
<feature type="compositionally biased region" description="Low complexity" evidence="1">
    <location>
        <begin position="34"/>
        <end position="76"/>
    </location>
</feature>
<comment type="caution">
    <text evidence="4">The sequence shown here is derived from an EMBL/GenBank/DDBJ whole genome shotgun (WGS) entry which is preliminary data.</text>
</comment>
<organism evidence="4 5">
    <name type="scientific">Basidiobolus ranarum</name>
    <dbReference type="NCBI Taxonomy" id="34480"/>
    <lineage>
        <taxon>Eukaryota</taxon>
        <taxon>Fungi</taxon>
        <taxon>Fungi incertae sedis</taxon>
        <taxon>Zoopagomycota</taxon>
        <taxon>Entomophthoromycotina</taxon>
        <taxon>Basidiobolomycetes</taxon>
        <taxon>Basidiobolales</taxon>
        <taxon>Basidiobolaceae</taxon>
        <taxon>Basidiobolus</taxon>
    </lineage>
</organism>
<proteinExistence type="predicted"/>